<name>A0A1B2I0F9_9PSEU</name>
<dbReference type="InterPro" id="IPR012577">
    <property type="entry name" value="NIPSNAP"/>
</dbReference>
<reference evidence="2 3" key="1">
    <citation type="submission" date="2016-07" db="EMBL/GenBank/DDBJ databases">
        <title>Complete genome sequence of the Lentzea guizhouensis DHS C013.</title>
        <authorList>
            <person name="Cao C."/>
        </authorList>
    </citation>
    <scope>NUCLEOTIDE SEQUENCE [LARGE SCALE GENOMIC DNA]</scope>
    <source>
        <strain evidence="2 3">DHS C013</strain>
    </source>
</reference>
<dbReference type="STRING" id="1586287.BBK82_41880"/>
<gene>
    <name evidence="2" type="ORF">BBK82_41880</name>
</gene>
<sequence length="112" mass="13347">MRRSHSVFYEIRRYQTQPGRRDDWVRFMEGTIIPFQTEKGMSVTASFVDEEDPDGYVWIRRFADEQERVALYAAVYESERWQQEIGPEVRRLLVMDEIRVTRAVPTEASGLR</sequence>
<protein>
    <submittedName>
        <fullName evidence="2">NIPSNAP family containing protein</fullName>
    </submittedName>
</protein>
<dbReference type="Gene3D" id="3.30.70.100">
    <property type="match status" value="1"/>
</dbReference>
<keyword evidence="3" id="KW-1185">Reference proteome</keyword>
<dbReference type="AlphaFoldDB" id="A0A1B2I0F9"/>
<accession>A0A1B2I0F9</accession>
<organism evidence="2 3">
    <name type="scientific">Lentzea guizhouensis</name>
    <dbReference type="NCBI Taxonomy" id="1586287"/>
    <lineage>
        <taxon>Bacteria</taxon>
        <taxon>Bacillati</taxon>
        <taxon>Actinomycetota</taxon>
        <taxon>Actinomycetes</taxon>
        <taxon>Pseudonocardiales</taxon>
        <taxon>Pseudonocardiaceae</taxon>
        <taxon>Lentzea</taxon>
    </lineage>
</organism>
<dbReference type="Pfam" id="PF07978">
    <property type="entry name" value="NIPSNAP"/>
    <property type="match status" value="1"/>
</dbReference>
<evidence type="ECO:0000313" key="3">
    <source>
        <dbReference type="Proteomes" id="UP000093053"/>
    </source>
</evidence>
<dbReference type="SUPFAM" id="SSF54909">
    <property type="entry name" value="Dimeric alpha+beta barrel"/>
    <property type="match status" value="1"/>
</dbReference>
<feature type="domain" description="NIPSNAP" evidence="1">
    <location>
        <begin position="9"/>
        <end position="107"/>
    </location>
</feature>
<evidence type="ECO:0000313" key="2">
    <source>
        <dbReference type="EMBL" id="ANZ43479.1"/>
    </source>
</evidence>
<dbReference type="EMBL" id="CP016793">
    <property type="protein sequence ID" value="ANZ43479.1"/>
    <property type="molecule type" value="Genomic_DNA"/>
</dbReference>
<evidence type="ECO:0000259" key="1">
    <source>
        <dbReference type="Pfam" id="PF07978"/>
    </source>
</evidence>
<dbReference type="InterPro" id="IPR011008">
    <property type="entry name" value="Dimeric_a/b-barrel"/>
</dbReference>
<dbReference type="KEGG" id="led:BBK82_41880"/>
<dbReference type="Proteomes" id="UP000093053">
    <property type="component" value="Chromosome"/>
</dbReference>
<proteinExistence type="predicted"/>